<accession>A0A1X6ZBC0</accession>
<evidence type="ECO:0000313" key="3">
    <source>
        <dbReference type="EMBL" id="SLN46722.1"/>
    </source>
</evidence>
<dbReference type="SUPFAM" id="SSF54427">
    <property type="entry name" value="NTF2-like"/>
    <property type="match status" value="1"/>
</dbReference>
<dbReference type="AlphaFoldDB" id="A0A1X6ZBC0"/>
<dbReference type="EMBL" id="FWFY01000005">
    <property type="protein sequence ID" value="SLN46722.1"/>
    <property type="molecule type" value="Genomic_DNA"/>
</dbReference>
<evidence type="ECO:0000313" key="4">
    <source>
        <dbReference type="Proteomes" id="UP000193495"/>
    </source>
</evidence>
<dbReference type="Pfam" id="PF12680">
    <property type="entry name" value="SnoaL_2"/>
    <property type="match status" value="1"/>
</dbReference>
<protein>
    <submittedName>
        <fullName evidence="3">SnoaL-like domain protein</fullName>
    </submittedName>
    <submittedName>
        <fullName evidence="2">Taurine dehydrogenase small subunit</fullName>
    </submittedName>
</protein>
<keyword evidence="5" id="KW-1185">Reference proteome</keyword>
<evidence type="ECO:0000259" key="1">
    <source>
        <dbReference type="Pfam" id="PF12680"/>
    </source>
</evidence>
<reference evidence="2 5" key="2">
    <citation type="submission" date="2018-03" db="EMBL/GenBank/DDBJ databases">
        <title>Genomic Encyclopedia of Archaeal and Bacterial Type Strains, Phase II (KMG-II): from individual species to whole genera.</title>
        <authorList>
            <person name="Goeker M."/>
        </authorList>
    </citation>
    <scope>NUCLEOTIDE SEQUENCE [LARGE SCALE GENOMIC DNA]</scope>
    <source>
        <strain evidence="2 5">DSM 29956</strain>
    </source>
</reference>
<dbReference type="EMBL" id="PYGB01000005">
    <property type="protein sequence ID" value="PSK86388.1"/>
    <property type="molecule type" value="Genomic_DNA"/>
</dbReference>
<dbReference type="InterPro" id="IPR037401">
    <property type="entry name" value="SnoaL-like"/>
</dbReference>
<dbReference type="RefSeq" id="WP_207569253.1">
    <property type="nucleotide sequence ID" value="NZ_FWFY01000005.1"/>
</dbReference>
<name>A0A1X6ZBC0_9RHOB</name>
<feature type="domain" description="SnoaL-like" evidence="1">
    <location>
        <begin position="17"/>
        <end position="119"/>
    </location>
</feature>
<sequence length="133" mass="14675">MSAPLTETRMTAADLAATFEAFNRHDIDAVMTHFADDCVFYTVAGTEAHGTRIEGRAAIARAFEAVWQAMPDAHWAHHSHFVAGDRAVSEWTFSGTDADGMRIEAEGADLFTIQNGRLVVKQALRKNRPPFRA</sequence>
<evidence type="ECO:0000313" key="2">
    <source>
        <dbReference type="EMBL" id="PSK86388.1"/>
    </source>
</evidence>
<dbReference type="Gene3D" id="3.10.450.50">
    <property type="match status" value="1"/>
</dbReference>
<evidence type="ECO:0000313" key="5">
    <source>
        <dbReference type="Proteomes" id="UP000240624"/>
    </source>
</evidence>
<reference evidence="3 4" key="1">
    <citation type="submission" date="2017-03" db="EMBL/GenBank/DDBJ databases">
        <authorList>
            <person name="Afonso C.L."/>
            <person name="Miller P.J."/>
            <person name="Scott M.A."/>
            <person name="Spackman E."/>
            <person name="Goraichik I."/>
            <person name="Dimitrov K.M."/>
            <person name="Suarez D.L."/>
            <person name="Swayne D.E."/>
        </authorList>
    </citation>
    <scope>NUCLEOTIDE SEQUENCE [LARGE SCALE GENOMIC DNA]</scope>
    <source>
        <strain evidence="3 4">CECT 8367</strain>
    </source>
</reference>
<gene>
    <name evidence="2" type="ORF">CLV79_10595</name>
    <name evidence="3" type="ORF">LOS8367_02077</name>
</gene>
<dbReference type="InterPro" id="IPR032710">
    <property type="entry name" value="NTF2-like_dom_sf"/>
</dbReference>
<dbReference type="Proteomes" id="UP000240624">
    <property type="component" value="Unassembled WGS sequence"/>
</dbReference>
<proteinExistence type="predicted"/>
<dbReference type="Proteomes" id="UP000193495">
    <property type="component" value="Unassembled WGS sequence"/>
</dbReference>
<organism evidence="3 4">
    <name type="scientific">Limimaricola soesokkakensis</name>
    <dbReference type="NCBI Taxonomy" id="1343159"/>
    <lineage>
        <taxon>Bacteria</taxon>
        <taxon>Pseudomonadati</taxon>
        <taxon>Pseudomonadota</taxon>
        <taxon>Alphaproteobacteria</taxon>
        <taxon>Rhodobacterales</taxon>
        <taxon>Paracoccaceae</taxon>
        <taxon>Limimaricola</taxon>
    </lineage>
</organism>